<reference evidence="4" key="2">
    <citation type="submission" date="2012-02" db="EMBL/GenBank/DDBJ databases">
        <title>Complete sequence of chromosome 2 of Prevotella dentalis DSM 3688.</title>
        <authorList>
            <consortium name="US DOE Joint Genome Institute (JGI-PGF)"/>
            <person name="Lucas S."/>
            <person name="Copeland A."/>
            <person name="Lapidus A."/>
            <person name="Glavina del Rio T."/>
            <person name="Dalin E."/>
            <person name="Tice H."/>
            <person name="Bruce D."/>
            <person name="Goodwin L."/>
            <person name="Pitluck S."/>
            <person name="Peters L."/>
            <person name="Mikhailova N."/>
            <person name="Chertkov O."/>
            <person name="Kyrpides N."/>
            <person name="Mavromatis K."/>
            <person name="Ivanova N."/>
            <person name="Brettin T."/>
            <person name="Detter J.C."/>
            <person name="Han C."/>
            <person name="Larimer F."/>
            <person name="Land M."/>
            <person name="Hauser L."/>
            <person name="Markowitz V."/>
            <person name="Cheng J.-F."/>
            <person name="Hugenholtz P."/>
            <person name="Woyke T."/>
            <person name="Wu D."/>
            <person name="Gronow S."/>
            <person name="Wellnitz S."/>
            <person name="Brambilla E."/>
            <person name="Klenk H.-P."/>
            <person name="Eisen J.A."/>
        </authorList>
    </citation>
    <scope>NUCLEOTIDE SEQUENCE [LARGE SCALE GENOMIC DNA]</scope>
    <source>
        <strain evidence="4">DSM 3688</strain>
    </source>
</reference>
<dbReference type="EMBL" id="AFPW01000023">
    <property type="protein sequence ID" value="EGQ14082.1"/>
    <property type="molecule type" value="Genomic_DNA"/>
</dbReference>
<feature type="signal peptide" evidence="2">
    <location>
        <begin position="1"/>
        <end position="22"/>
    </location>
</feature>
<name>F9D439_PREDD</name>
<feature type="domain" description="SPOR" evidence="3">
    <location>
        <begin position="147"/>
        <end position="222"/>
    </location>
</feature>
<evidence type="ECO:0000313" key="6">
    <source>
        <dbReference type="Proteomes" id="UP000007820"/>
    </source>
</evidence>
<dbReference type="eggNOG" id="ENOG5032XVZ">
    <property type="taxonomic scope" value="Bacteria"/>
</dbReference>
<dbReference type="Proteomes" id="UP000007820">
    <property type="component" value="Unassembled WGS sequence"/>
</dbReference>
<evidence type="ECO:0000256" key="2">
    <source>
        <dbReference type="SAM" id="SignalP"/>
    </source>
</evidence>
<dbReference type="Proteomes" id="UP000010862">
    <property type="component" value="Chromosome 2"/>
</dbReference>
<feature type="compositionally biased region" description="Basic and acidic residues" evidence="1">
    <location>
        <begin position="105"/>
        <end position="122"/>
    </location>
</feature>
<evidence type="ECO:0000259" key="3">
    <source>
        <dbReference type="Pfam" id="PF05036"/>
    </source>
</evidence>
<dbReference type="OrthoDB" id="2473397at2"/>
<reference evidence="5 6" key="1">
    <citation type="submission" date="2011-04" db="EMBL/GenBank/DDBJ databases">
        <authorList>
            <person name="Muzny D."/>
            <person name="Qin X."/>
            <person name="Deng J."/>
            <person name="Jiang H."/>
            <person name="Liu Y."/>
            <person name="Qu J."/>
            <person name="Song X.-Z."/>
            <person name="Zhang L."/>
            <person name="Thornton R."/>
            <person name="Coyle M."/>
            <person name="Francisco L."/>
            <person name="Jackson L."/>
            <person name="Javaid M."/>
            <person name="Korchina V."/>
            <person name="Kovar C."/>
            <person name="Mata R."/>
            <person name="Mathew T."/>
            <person name="Ngo R."/>
            <person name="Nguyen L."/>
            <person name="Nguyen N."/>
            <person name="Okwuonu G."/>
            <person name="Ongeri F."/>
            <person name="Pham C."/>
            <person name="Simmons D."/>
            <person name="Wilczek-Boney K."/>
            <person name="Hale W."/>
            <person name="Jakkamsetti A."/>
            <person name="Pham P."/>
            <person name="Ruth R."/>
            <person name="San Lucas F."/>
            <person name="Warren J."/>
            <person name="Zhang J."/>
            <person name="Zhao Z."/>
            <person name="Zhou C."/>
            <person name="Zhu D."/>
            <person name="Lee S."/>
            <person name="Bess C."/>
            <person name="Blankenburg K."/>
            <person name="Forbes L."/>
            <person name="Fu Q."/>
            <person name="Gubbala S."/>
            <person name="Hirani K."/>
            <person name="Jayaseelan J.C."/>
            <person name="Lara F."/>
            <person name="Munidasa M."/>
            <person name="Palculict T."/>
            <person name="Patil S."/>
            <person name="Pu L.-L."/>
            <person name="Saada N."/>
            <person name="Tang L."/>
            <person name="Weissenberger G."/>
            <person name="Zhu Y."/>
            <person name="Hemphill L."/>
            <person name="Shang Y."/>
            <person name="Youmans B."/>
            <person name="Ayvaz T."/>
            <person name="Ross M."/>
            <person name="Santibanez J."/>
            <person name="Aqrawi P."/>
            <person name="Gross S."/>
            <person name="Joshi V."/>
            <person name="Fowler G."/>
            <person name="Nazareth L."/>
            <person name="Reid J."/>
            <person name="Worley K."/>
            <person name="Petrosino J."/>
            <person name="Highlander S."/>
            <person name="Gibbs R."/>
        </authorList>
    </citation>
    <scope>NUCLEOTIDE SEQUENCE [LARGE SCALE GENOMIC DNA]</scope>
    <source>
        <strain evidence="5 6">DSM 3688</strain>
    </source>
</reference>
<accession>F9D439</accession>
<feature type="compositionally biased region" description="Low complexity" evidence="1">
    <location>
        <begin position="62"/>
        <end position="80"/>
    </location>
</feature>
<organism evidence="5 6">
    <name type="scientific">Prevotella dentalis (strain ATCC 49559 / DSM 3688 / JCM 13448 / NCTC 12043 / ES 2772)</name>
    <name type="common">Mitsuokella dentalis</name>
    <dbReference type="NCBI Taxonomy" id="908937"/>
    <lineage>
        <taxon>Bacteria</taxon>
        <taxon>Pseudomonadati</taxon>
        <taxon>Bacteroidota</taxon>
        <taxon>Bacteroidia</taxon>
        <taxon>Bacteroidales</taxon>
        <taxon>Prevotellaceae</taxon>
        <taxon>Prevotella</taxon>
    </lineage>
</organism>
<dbReference type="SUPFAM" id="SSF110997">
    <property type="entry name" value="Sporulation related repeat"/>
    <property type="match status" value="1"/>
</dbReference>
<evidence type="ECO:0000313" key="4">
    <source>
        <dbReference type="EMBL" id="AGB29887.1"/>
    </source>
</evidence>
<dbReference type="STRING" id="908937.Prede_2661"/>
<keyword evidence="2" id="KW-0732">Signal</keyword>
<dbReference type="GO" id="GO:0042834">
    <property type="term" value="F:peptidoglycan binding"/>
    <property type="evidence" value="ECO:0007669"/>
    <property type="project" value="InterPro"/>
</dbReference>
<protein>
    <submittedName>
        <fullName evidence="4">Sporulation related protein</fullName>
    </submittedName>
</protein>
<evidence type="ECO:0000313" key="7">
    <source>
        <dbReference type="Proteomes" id="UP000010862"/>
    </source>
</evidence>
<dbReference type="Pfam" id="PF05036">
    <property type="entry name" value="SPOR"/>
    <property type="match status" value="1"/>
</dbReference>
<evidence type="ECO:0000313" key="5">
    <source>
        <dbReference type="EMBL" id="EGQ14082.1"/>
    </source>
</evidence>
<gene>
    <name evidence="4" type="ordered locus">Prede_2661</name>
    <name evidence="5" type="ORF">HMPREF9136_1617</name>
</gene>
<keyword evidence="7" id="KW-1185">Reference proteome</keyword>
<proteinExistence type="predicted"/>
<feature type="chain" id="PRO_5010496729" evidence="2">
    <location>
        <begin position="23"/>
        <end position="230"/>
    </location>
</feature>
<dbReference type="InterPro" id="IPR036680">
    <property type="entry name" value="SPOR-like_sf"/>
</dbReference>
<feature type="region of interest" description="Disordered" evidence="1">
    <location>
        <begin position="55"/>
        <end position="131"/>
    </location>
</feature>
<dbReference type="InterPro" id="IPR007730">
    <property type="entry name" value="SPOR-like_dom"/>
</dbReference>
<sequence length="230" mass="25538">MKMKRFILLTAIALVSALTAHAQTYLEHLQQSKAGQGKVTVTQSKAIDALVNGTTNADKPAAKPATPVTKPTVPTTAKTPQEARTPGRNEAARNVENTVPTEKANAAEKPRTAEKAENRKPDSDDDEMSIPTIDMRKKVMRDARKVTGYRVQAFAGGNTRMDKQKAQQIGEAIKMKFPDQPVYVHFYSPRWICRVGNYRSYQEAEHMLRQVKAMGYSSATIVKGMITIQY</sequence>
<dbReference type="EMBL" id="CP003369">
    <property type="protein sequence ID" value="AGB29887.1"/>
    <property type="molecule type" value="Genomic_DNA"/>
</dbReference>
<evidence type="ECO:0000256" key="1">
    <source>
        <dbReference type="SAM" id="MobiDB-lite"/>
    </source>
</evidence>
<dbReference type="KEGG" id="pdt:Prede_2661"/>
<dbReference type="AlphaFoldDB" id="F9D439"/>
<dbReference type="PATRIC" id="fig|908937.9.peg.2820"/>
<dbReference type="HOGENOM" id="CLU_106289_0_0_10"/>